<evidence type="ECO:0000313" key="2">
    <source>
        <dbReference type="EMBL" id="KAJ7071905.1"/>
    </source>
</evidence>
<accession>A0AAD6TR41</accession>
<evidence type="ECO:0000256" key="1">
    <source>
        <dbReference type="SAM" id="MobiDB-lite"/>
    </source>
</evidence>
<comment type="caution">
    <text evidence="2">The sequence shown here is derived from an EMBL/GenBank/DDBJ whole genome shotgun (WGS) entry which is preliminary data.</text>
</comment>
<sequence length="976" mass="110099">MSNQDGPSAEKPSLCHCARYCGIEGKYTPISTFYRHQDIERRDTAAAVGSTTSREDEHDTSRLAPRRRRQPEPETEDPLASGAAQDLMENEPQREMPDDVNMGNEPAVPDPIAGPAVTQLDPPELPPRTPPSNPHPISVNHSDDEPDSDEQRPPSPTNEPVPMGDVETSIKEFQLANKFIEGLRSATLDDEREDLDPDFVYRLRNPVTGTPELDEDERLSLDLFLSITNASVETYNSVRTAVLRRHPDDPILSYHEVKKLVTVLSGIAPITRDMCVNSCIAYTGPFSNLTCCPYDGEPRYDANRTAAQVPRKQFCTFPIGPQIQALRRSPQGAEEVRYRERCTVEVLAELAANDDEKIAAYKDFFDGTDYLDAVDAGKIQPNDTILFISVDGAQLYRNKESDCWISAFIVADRKPKNMDSFLYPGLHHLAALQHEGLKVWDAIDDEIMDTHPFLALVCADGPGMACINGCGATSHDDIQLGPLLDGFDSEEAATRYKRNINFVGQSRNKTEYEERRLETGISKPSIFSGLPDEHTLGLPDAYSLDFMHLPTLNLPDLMIPLWRGKFDCDKTDSTDSWDWAVLIGETWLQHGKAVANLTRYFPPSFDRTPRNPAEKISSGYKAWEFLLYFYGIGPALLYGILPEEYYKNYCQVVRGVRLLLQTEILPSELLESHERVSQFSDGFELLYVGRRADRIHFVRPVIHTLSHMAGETARKGPGNIYSQWPLERTIGNLGQEIRQHSNPFANLSQRALQRCQVNALMTIIPDLEPNKDQLPRGAIDLGNGYRLLRAKDSCGRPVRPCEEASIRIYIEQEFGEDAAEDWYPSVVRWARVRLPTGQIARSLWKEEKKAQVRTARHVKIETENLGITFAEVLFYFILTIEEEERYLAVTALFGAPDPHLLDLSSQTYWSVKHLRDDGVQVVNITDIQACVMMGPDYQYAHHLSDGSEVDRWFLVEKPGLKLAYFAGSEEDMDTDI</sequence>
<organism evidence="2 3">
    <name type="scientific">Mycena belliarum</name>
    <dbReference type="NCBI Taxonomy" id="1033014"/>
    <lineage>
        <taxon>Eukaryota</taxon>
        <taxon>Fungi</taxon>
        <taxon>Dikarya</taxon>
        <taxon>Basidiomycota</taxon>
        <taxon>Agaricomycotina</taxon>
        <taxon>Agaricomycetes</taxon>
        <taxon>Agaricomycetidae</taxon>
        <taxon>Agaricales</taxon>
        <taxon>Marasmiineae</taxon>
        <taxon>Mycenaceae</taxon>
        <taxon>Mycena</taxon>
    </lineage>
</organism>
<evidence type="ECO:0000313" key="3">
    <source>
        <dbReference type="Proteomes" id="UP001222325"/>
    </source>
</evidence>
<dbReference type="PANTHER" id="PTHR46579:SF1">
    <property type="entry name" value="F5_8 TYPE C DOMAIN-CONTAINING PROTEIN"/>
    <property type="match status" value="1"/>
</dbReference>
<gene>
    <name evidence="2" type="ORF">B0H15DRAFT_965693</name>
</gene>
<dbReference type="EMBL" id="JARJCN010000120">
    <property type="protein sequence ID" value="KAJ7071905.1"/>
    <property type="molecule type" value="Genomic_DNA"/>
</dbReference>
<protein>
    <submittedName>
        <fullName evidence="2">Uncharacterized protein</fullName>
    </submittedName>
</protein>
<dbReference type="PANTHER" id="PTHR46579">
    <property type="entry name" value="F5/8 TYPE C DOMAIN-CONTAINING PROTEIN-RELATED"/>
    <property type="match status" value="1"/>
</dbReference>
<dbReference type="AlphaFoldDB" id="A0AAD6TR41"/>
<name>A0AAD6TR41_9AGAR</name>
<feature type="region of interest" description="Disordered" evidence="1">
    <location>
        <begin position="36"/>
        <end position="164"/>
    </location>
</feature>
<keyword evidence="3" id="KW-1185">Reference proteome</keyword>
<feature type="compositionally biased region" description="Pro residues" evidence="1">
    <location>
        <begin position="123"/>
        <end position="134"/>
    </location>
</feature>
<dbReference type="Proteomes" id="UP001222325">
    <property type="component" value="Unassembled WGS sequence"/>
</dbReference>
<proteinExistence type="predicted"/>
<reference evidence="2" key="1">
    <citation type="submission" date="2023-03" db="EMBL/GenBank/DDBJ databases">
        <title>Massive genome expansion in bonnet fungi (Mycena s.s.) driven by repeated elements and novel gene families across ecological guilds.</title>
        <authorList>
            <consortium name="Lawrence Berkeley National Laboratory"/>
            <person name="Harder C.B."/>
            <person name="Miyauchi S."/>
            <person name="Viragh M."/>
            <person name="Kuo A."/>
            <person name="Thoen E."/>
            <person name="Andreopoulos B."/>
            <person name="Lu D."/>
            <person name="Skrede I."/>
            <person name="Drula E."/>
            <person name="Henrissat B."/>
            <person name="Morin E."/>
            <person name="Kohler A."/>
            <person name="Barry K."/>
            <person name="LaButti K."/>
            <person name="Morin E."/>
            <person name="Salamov A."/>
            <person name="Lipzen A."/>
            <person name="Mereny Z."/>
            <person name="Hegedus B."/>
            <person name="Baldrian P."/>
            <person name="Stursova M."/>
            <person name="Weitz H."/>
            <person name="Taylor A."/>
            <person name="Grigoriev I.V."/>
            <person name="Nagy L.G."/>
            <person name="Martin F."/>
            <person name="Kauserud H."/>
        </authorList>
    </citation>
    <scope>NUCLEOTIDE SEQUENCE</scope>
    <source>
        <strain evidence="2">CBHHK173m</strain>
    </source>
</reference>